<dbReference type="Pfam" id="PF04296">
    <property type="entry name" value="YlxR"/>
    <property type="match status" value="1"/>
</dbReference>
<accession>A0A6D2C6P2</accession>
<evidence type="ECO:0000256" key="1">
    <source>
        <dbReference type="SAM" id="Coils"/>
    </source>
</evidence>
<protein>
    <submittedName>
        <fullName evidence="2">DUF448 domain-containing protein</fullName>
    </submittedName>
</protein>
<comment type="caution">
    <text evidence="2">The sequence shown here is derived from an EMBL/GenBank/DDBJ whole genome shotgun (WGS) entry which is preliminary data.</text>
</comment>
<dbReference type="SUPFAM" id="SSF64376">
    <property type="entry name" value="YlxR-like"/>
    <property type="match status" value="1"/>
</dbReference>
<evidence type="ECO:0000313" key="2">
    <source>
        <dbReference type="EMBL" id="TLE04133.1"/>
    </source>
</evidence>
<keyword evidence="1" id="KW-0175">Coiled coil</keyword>
<dbReference type="InterPro" id="IPR035931">
    <property type="entry name" value="YlxR-like_sf"/>
</dbReference>
<sequence>MHVSKVTRYYATKSVRMCVACRQRDLQKNLIRFKVLESALQLYDGSGRSFYVCYMCLPQRKTQQIIKRIVKKAENLQEQIEEIAQICQK</sequence>
<gene>
    <name evidence="2" type="ORF">LS77_006975</name>
</gene>
<name>A0A6D2C6P2_9HELI</name>
<reference evidence="2 3" key="1">
    <citation type="journal article" date="2014" name="Genome Announc.">
        <title>Draft genome sequences of eight enterohepatic helicobacter species isolated from both laboratory and wild rodents.</title>
        <authorList>
            <person name="Sheh A."/>
            <person name="Shen Z."/>
            <person name="Fox J.G."/>
        </authorList>
    </citation>
    <scope>NUCLEOTIDE SEQUENCE [LARGE SCALE GENOMIC DNA]</scope>
    <source>
        <strain evidence="2 3">Missouri</strain>
    </source>
</reference>
<dbReference type="EMBL" id="JRPH02000019">
    <property type="protein sequence ID" value="TLE04133.1"/>
    <property type="molecule type" value="Genomic_DNA"/>
</dbReference>
<dbReference type="AlphaFoldDB" id="A0A6D2C6P2"/>
<dbReference type="Gene3D" id="3.30.1230.10">
    <property type="entry name" value="YlxR-like"/>
    <property type="match status" value="1"/>
</dbReference>
<dbReference type="Proteomes" id="UP000029870">
    <property type="component" value="Unassembled WGS sequence"/>
</dbReference>
<organism evidence="2 3">
    <name type="scientific">Helicobacter bilis</name>
    <dbReference type="NCBI Taxonomy" id="37372"/>
    <lineage>
        <taxon>Bacteria</taxon>
        <taxon>Pseudomonadati</taxon>
        <taxon>Campylobacterota</taxon>
        <taxon>Epsilonproteobacteria</taxon>
        <taxon>Campylobacterales</taxon>
        <taxon>Helicobacteraceae</taxon>
        <taxon>Helicobacter</taxon>
    </lineage>
</organism>
<evidence type="ECO:0000313" key="3">
    <source>
        <dbReference type="Proteomes" id="UP000029870"/>
    </source>
</evidence>
<dbReference type="InterPro" id="IPR007393">
    <property type="entry name" value="YlxR_dom"/>
</dbReference>
<proteinExistence type="predicted"/>
<feature type="coiled-coil region" evidence="1">
    <location>
        <begin position="59"/>
        <end position="86"/>
    </location>
</feature>